<reference evidence="1" key="1">
    <citation type="submission" date="2020-08" db="EMBL/GenBank/DDBJ databases">
        <title>Multicomponent nature underlies the extraordinary mechanical properties of spider dragline silk.</title>
        <authorList>
            <person name="Kono N."/>
            <person name="Nakamura H."/>
            <person name="Mori M."/>
            <person name="Yoshida Y."/>
            <person name="Ohtoshi R."/>
            <person name="Malay A.D."/>
            <person name="Moran D.A.P."/>
            <person name="Tomita M."/>
            <person name="Numata K."/>
            <person name="Arakawa K."/>
        </authorList>
    </citation>
    <scope>NUCLEOTIDE SEQUENCE</scope>
</reference>
<name>A0A8X6TT66_NEPPI</name>
<sequence length="82" mass="9231">MFGEKKSKEEKIASVPSHDVLEKCCRNHESSPPSVGVADSKHFYLFQNIDGMNANSAIGGAWKGNRMFLISITNKQWDWDCI</sequence>
<keyword evidence="2" id="KW-1185">Reference proteome</keyword>
<accession>A0A8X6TT66</accession>
<evidence type="ECO:0000313" key="2">
    <source>
        <dbReference type="Proteomes" id="UP000887013"/>
    </source>
</evidence>
<gene>
    <name evidence="1" type="ORF">NPIL_634701</name>
</gene>
<dbReference type="EMBL" id="BMAW01110693">
    <property type="protein sequence ID" value="GFT44472.1"/>
    <property type="molecule type" value="Genomic_DNA"/>
</dbReference>
<dbReference type="AlphaFoldDB" id="A0A8X6TT66"/>
<organism evidence="1 2">
    <name type="scientific">Nephila pilipes</name>
    <name type="common">Giant wood spider</name>
    <name type="synonym">Nephila maculata</name>
    <dbReference type="NCBI Taxonomy" id="299642"/>
    <lineage>
        <taxon>Eukaryota</taxon>
        <taxon>Metazoa</taxon>
        <taxon>Ecdysozoa</taxon>
        <taxon>Arthropoda</taxon>
        <taxon>Chelicerata</taxon>
        <taxon>Arachnida</taxon>
        <taxon>Araneae</taxon>
        <taxon>Araneomorphae</taxon>
        <taxon>Entelegynae</taxon>
        <taxon>Araneoidea</taxon>
        <taxon>Nephilidae</taxon>
        <taxon>Nephila</taxon>
    </lineage>
</organism>
<protein>
    <submittedName>
        <fullName evidence="1">Uncharacterized protein</fullName>
    </submittedName>
</protein>
<evidence type="ECO:0000313" key="1">
    <source>
        <dbReference type="EMBL" id="GFT44472.1"/>
    </source>
</evidence>
<proteinExistence type="predicted"/>
<dbReference type="Proteomes" id="UP000887013">
    <property type="component" value="Unassembled WGS sequence"/>
</dbReference>
<comment type="caution">
    <text evidence="1">The sequence shown here is derived from an EMBL/GenBank/DDBJ whole genome shotgun (WGS) entry which is preliminary data.</text>
</comment>